<organism evidence="1 2">
    <name type="scientific">Trifolium subterraneum</name>
    <name type="common">Subterranean clover</name>
    <dbReference type="NCBI Taxonomy" id="3900"/>
    <lineage>
        <taxon>Eukaryota</taxon>
        <taxon>Viridiplantae</taxon>
        <taxon>Streptophyta</taxon>
        <taxon>Embryophyta</taxon>
        <taxon>Tracheophyta</taxon>
        <taxon>Spermatophyta</taxon>
        <taxon>Magnoliopsida</taxon>
        <taxon>eudicotyledons</taxon>
        <taxon>Gunneridae</taxon>
        <taxon>Pentapetalae</taxon>
        <taxon>rosids</taxon>
        <taxon>fabids</taxon>
        <taxon>Fabales</taxon>
        <taxon>Fabaceae</taxon>
        <taxon>Papilionoideae</taxon>
        <taxon>50 kb inversion clade</taxon>
        <taxon>NPAAA clade</taxon>
        <taxon>Hologalegina</taxon>
        <taxon>IRL clade</taxon>
        <taxon>Trifolieae</taxon>
        <taxon>Trifolium</taxon>
    </lineage>
</organism>
<keyword evidence="2" id="KW-1185">Reference proteome</keyword>
<name>A0A2Z6P378_TRISU</name>
<sequence>MAGKLVKQMAMNLMMKHIKIYTKKVAMNVVNKIKGALLQFEPWPIVGDSFIMSHQCLHYAAMVNPRGIILKAGCRIGKDLKFTIKGKHSSEHETSKMTFELEGKHFETGVFNISIDTNGVLKGEFGGIKINDEEAPSIYAKLNFLERSMKFGMKVKVTG</sequence>
<dbReference type="EMBL" id="DF974909">
    <property type="protein sequence ID" value="GAU50901.1"/>
    <property type="molecule type" value="Genomic_DNA"/>
</dbReference>
<dbReference type="AlphaFoldDB" id="A0A2Z6P378"/>
<gene>
    <name evidence="1" type="ORF">TSUD_238690</name>
</gene>
<evidence type="ECO:0000313" key="1">
    <source>
        <dbReference type="EMBL" id="GAU50901.1"/>
    </source>
</evidence>
<dbReference type="Proteomes" id="UP000242715">
    <property type="component" value="Unassembled WGS sequence"/>
</dbReference>
<evidence type="ECO:0000313" key="2">
    <source>
        <dbReference type="Proteomes" id="UP000242715"/>
    </source>
</evidence>
<protein>
    <submittedName>
        <fullName evidence="1">Uncharacterized protein</fullName>
    </submittedName>
</protein>
<accession>A0A2Z6P378</accession>
<reference evidence="2" key="1">
    <citation type="journal article" date="2017" name="Front. Plant Sci.">
        <title>Climate Clever Clovers: New Paradigm to Reduce the Environmental Footprint of Ruminants by Breeding Low Methanogenic Forages Utilizing Haplotype Variation.</title>
        <authorList>
            <person name="Kaur P."/>
            <person name="Appels R."/>
            <person name="Bayer P.E."/>
            <person name="Keeble-Gagnere G."/>
            <person name="Wang J."/>
            <person name="Hirakawa H."/>
            <person name="Shirasawa K."/>
            <person name="Vercoe P."/>
            <person name="Stefanova K."/>
            <person name="Durmic Z."/>
            <person name="Nichols P."/>
            <person name="Revell C."/>
            <person name="Isobe S.N."/>
            <person name="Edwards D."/>
            <person name="Erskine W."/>
        </authorList>
    </citation>
    <scope>NUCLEOTIDE SEQUENCE [LARGE SCALE GENOMIC DNA]</scope>
    <source>
        <strain evidence="2">cv. Daliak</strain>
    </source>
</reference>
<proteinExistence type="predicted"/>